<dbReference type="PROSITE" id="PS50943">
    <property type="entry name" value="HTH_CROC1"/>
    <property type="match status" value="1"/>
</dbReference>
<name>A0A239IYD8_9SPHN</name>
<gene>
    <name evidence="2" type="ORF">SAMN06295955_108177</name>
</gene>
<evidence type="ECO:0000313" key="2">
    <source>
        <dbReference type="EMBL" id="SNS97434.1"/>
    </source>
</evidence>
<dbReference type="InterPro" id="IPR001387">
    <property type="entry name" value="Cro/C1-type_HTH"/>
</dbReference>
<protein>
    <submittedName>
        <fullName evidence="2">Helix-turn-helix domain-containing protein</fullName>
    </submittedName>
</protein>
<dbReference type="EMBL" id="FZPA01000008">
    <property type="protein sequence ID" value="SNS97434.1"/>
    <property type="molecule type" value="Genomic_DNA"/>
</dbReference>
<dbReference type="PANTHER" id="PTHR43236:SF1">
    <property type="entry name" value="BLL7220 PROTEIN"/>
    <property type="match status" value="1"/>
</dbReference>
<dbReference type="RefSeq" id="WP_089216280.1">
    <property type="nucleotide sequence ID" value="NZ_FZPA01000008.1"/>
</dbReference>
<dbReference type="Proteomes" id="UP000198339">
    <property type="component" value="Unassembled WGS sequence"/>
</dbReference>
<dbReference type="CDD" id="cd00093">
    <property type="entry name" value="HTH_XRE"/>
    <property type="match status" value="1"/>
</dbReference>
<keyword evidence="3" id="KW-1185">Reference proteome</keyword>
<proteinExistence type="predicted"/>
<evidence type="ECO:0000313" key="3">
    <source>
        <dbReference type="Proteomes" id="UP000198339"/>
    </source>
</evidence>
<reference evidence="2 3" key="1">
    <citation type="submission" date="2017-06" db="EMBL/GenBank/DDBJ databases">
        <authorList>
            <person name="Kim H.J."/>
            <person name="Triplett B.A."/>
        </authorList>
    </citation>
    <scope>NUCLEOTIDE SEQUENCE [LARGE SCALE GENOMIC DNA]</scope>
    <source>
        <strain evidence="2 3">DS15</strain>
    </source>
</reference>
<dbReference type="Pfam" id="PF13560">
    <property type="entry name" value="HTH_31"/>
    <property type="match status" value="1"/>
</dbReference>
<dbReference type="PANTHER" id="PTHR43236">
    <property type="entry name" value="ANTITOXIN HIGA1"/>
    <property type="match status" value="1"/>
</dbReference>
<dbReference type="InterPro" id="IPR010982">
    <property type="entry name" value="Lambda_DNA-bd_dom_sf"/>
</dbReference>
<sequence>MSNVAISQESDDAMERQRLGNRLRDARKYLGLKQDEVASYLKIPRTALTDIENGQRRVEAIELTRLAKLYRQSVAYFTGEDEASASLPPDVAHLARRVADLSSEDRAELGRFAEYLRSRSAGGQA</sequence>
<evidence type="ECO:0000259" key="1">
    <source>
        <dbReference type="PROSITE" id="PS50943"/>
    </source>
</evidence>
<dbReference type="AlphaFoldDB" id="A0A239IYD8"/>
<dbReference type="SMART" id="SM00530">
    <property type="entry name" value="HTH_XRE"/>
    <property type="match status" value="1"/>
</dbReference>
<dbReference type="OrthoDB" id="9794834at2"/>
<dbReference type="SUPFAM" id="SSF47413">
    <property type="entry name" value="lambda repressor-like DNA-binding domains"/>
    <property type="match status" value="1"/>
</dbReference>
<feature type="domain" description="HTH cro/C1-type" evidence="1">
    <location>
        <begin position="23"/>
        <end position="77"/>
    </location>
</feature>
<dbReference type="GO" id="GO:0003677">
    <property type="term" value="F:DNA binding"/>
    <property type="evidence" value="ECO:0007669"/>
    <property type="project" value="InterPro"/>
</dbReference>
<organism evidence="2 3">
    <name type="scientific">Sphingopyxis indica</name>
    <dbReference type="NCBI Taxonomy" id="436663"/>
    <lineage>
        <taxon>Bacteria</taxon>
        <taxon>Pseudomonadati</taxon>
        <taxon>Pseudomonadota</taxon>
        <taxon>Alphaproteobacteria</taxon>
        <taxon>Sphingomonadales</taxon>
        <taxon>Sphingomonadaceae</taxon>
        <taxon>Sphingopyxis</taxon>
    </lineage>
</organism>
<dbReference type="Gene3D" id="1.10.260.40">
    <property type="entry name" value="lambda repressor-like DNA-binding domains"/>
    <property type="match status" value="1"/>
</dbReference>
<accession>A0A239IYD8</accession>
<dbReference type="InterPro" id="IPR052345">
    <property type="entry name" value="Rad_response_metalloprotease"/>
</dbReference>